<evidence type="ECO:0000256" key="3">
    <source>
        <dbReference type="ARBA" id="ARBA00012387"/>
    </source>
</evidence>
<dbReference type="InterPro" id="IPR051161">
    <property type="entry name" value="Mannose-6P_isomerase_type2"/>
</dbReference>
<evidence type="ECO:0000259" key="12">
    <source>
        <dbReference type="Pfam" id="PF22640"/>
    </source>
</evidence>
<dbReference type="PANTHER" id="PTHR46390">
    <property type="entry name" value="MANNOSE-1-PHOSPHATE GUANYLYLTRANSFERASE"/>
    <property type="match status" value="1"/>
</dbReference>
<comment type="catalytic activity">
    <reaction evidence="8">
        <text>alpha-D-mannose 1-phosphate + GTP + H(+) = GDP-alpha-D-mannose + diphosphate</text>
        <dbReference type="Rhea" id="RHEA:15229"/>
        <dbReference type="ChEBI" id="CHEBI:15378"/>
        <dbReference type="ChEBI" id="CHEBI:33019"/>
        <dbReference type="ChEBI" id="CHEBI:37565"/>
        <dbReference type="ChEBI" id="CHEBI:57527"/>
        <dbReference type="ChEBI" id="CHEBI:58409"/>
        <dbReference type="EC" id="2.7.7.13"/>
    </reaction>
</comment>
<evidence type="ECO:0000259" key="10">
    <source>
        <dbReference type="Pfam" id="PF00483"/>
    </source>
</evidence>
<dbReference type="GO" id="GO:0005525">
    <property type="term" value="F:GTP binding"/>
    <property type="evidence" value="ECO:0007669"/>
    <property type="project" value="UniProtKB-KW"/>
</dbReference>
<sequence>MRQCKAVILSGGSGTRLWPLSREAYPKQFLALTGDHSLLQETVLRFQALTEADPDITLPPPAVICNEAHRFLVAEQLRELGFAAGEIILEPAGRNTAPALTVAALLSRREGGDPVLAVMPSDHVIRNRRAFCTTLAEAVQLAEQGYLVTFGIVPTRPETGFGYIRVGKPLQGHARLLDSFVEKPDRKTAESYLASGDYLWNSGIFVMRASVWLEAIGRFRPDILAACRQAVENGREDADFFRLDRDAFAACPADSIDYAVMERLSGSDWQGAVLPLDAGWSDLGSWPAMWEVADADTDGNITHGDVFLHEVEDSLVHANDRFVAALGVKDLIVAETADAILVAHKESAQQVRKVAEYLKSQGRYEYLHHLKIHRPWGMIETIGKGDRYQVNRLTVRPGAHVVTQLHHHRAEHWVVVKGTARITRGAGKEEETFLLTENQSTYIPVGVRHRLENPGKIPLEVIEVQSGAYLGGGDILRFDEESSR</sequence>
<dbReference type="Proteomes" id="UP001321825">
    <property type="component" value="Chromosome"/>
</dbReference>
<evidence type="ECO:0000256" key="6">
    <source>
        <dbReference type="ARBA" id="ARBA00022741"/>
    </source>
</evidence>
<dbReference type="PANTHER" id="PTHR46390:SF1">
    <property type="entry name" value="MANNOSE-1-PHOSPHATE GUANYLYLTRANSFERASE"/>
    <property type="match status" value="1"/>
</dbReference>
<dbReference type="AlphaFoldDB" id="A0AAU9CPJ0"/>
<evidence type="ECO:0000256" key="7">
    <source>
        <dbReference type="ARBA" id="ARBA00023134"/>
    </source>
</evidence>
<keyword evidence="14" id="KW-1185">Reference proteome</keyword>
<dbReference type="Pfam" id="PF01050">
    <property type="entry name" value="MannoseP_isomer"/>
    <property type="match status" value="1"/>
</dbReference>
<reference evidence="14" key="1">
    <citation type="journal article" date="2024" name="Int. J. Syst. Evol. Microbiol.">
        <title>Methylomarinovum tepidoasis sp. nov., a moderately thermophilic methanotroph of the family Methylothermaceae isolated from a deep-sea hydrothermal field.</title>
        <authorList>
            <person name="Hirayama H."/>
            <person name="Takaki Y."/>
            <person name="Abe M."/>
            <person name="Miyazaki M."/>
            <person name="Uematsu K."/>
            <person name="Matsui Y."/>
            <person name="Takai K."/>
        </authorList>
    </citation>
    <scope>NUCLEOTIDE SEQUENCE [LARGE SCALE GENOMIC DNA]</scope>
    <source>
        <strain evidence="14">IT-9</strain>
    </source>
</reference>
<dbReference type="InterPro" id="IPR011051">
    <property type="entry name" value="RmlC_Cupin_sf"/>
</dbReference>
<keyword evidence="5 13" id="KW-0548">Nucleotidyltransferase</keyword>
<gene>
    <name evidence="13" type="ORF">MIT9_P1475</name>
</gene>
<evidence type="ECO:0000256" key="4">
    <source>
        <dbReference type="ARBA" id="ARBA00022679"/>
    </source>
</evidence>
<evidence type="ECO:0000313" key="14">
    <source>
        <dbReference type="Proteomes" id="UP001321825"/>
    </source>
</evidence>
<dbReference type="InterPro" id="IPR029044">
    <property type="entry name" value="Nucleotide-diphossugar_trans"/>
</dbReference>
<keyword evidence="6" id="KW-0547">Nucleotide-binding</keyword>
<dbReference type="GO" id="GO:0004475">
    <property type="term" value="F:mannose-1-phosphate guanylyltransferase (GTP) activity"/>
    <property type="evidence" value="ECO:0007669"/>
    <property type="project" value="UniProtKB-EC"/>
</dbReference>
<dbReference type="FunFam" id="3.90.550.10:FF:000046">
    <property type="entry name" value="Mannose-1-phosphate guanylyltransferase (GDP)"/>
    <property type="match status" value="1"/>
</dbReference>
<dbReference type="KEGG" id="mcau:MIT9_P1475"/>
<evidence type="ECO:0000256" key="1">
    <source>
        <dbReference type="ARBA" id="ARBA00004823"/>
    </source>
</evidence>
<dbReference type="InterPro" id="IPR001538">
    <property type="entry name" value="Man6P_isomerase-2_C"/>
</dbReference>
<proteinExistence type="inferred from homology"/>
<protein>
    <recommendedName>
        <fullName evidence="3">mannose-1-phosphate guanylyltransferase</fullName>
        <ecNumber evidence="3">2.7.7.13</ecNumber>
    </recommendedName>
</protein>
<dbReference type="InterPro" id="IPR005835">
    <property type="entry name" value="NTP_transferase_dom"/>
</dbReference>
<comment type="pathway">
    <text evidence="1">Nucleotide-sugar biosynthesis; GDP-alpha-D-mannose biosynthesis; GDP-alpha-D-mannose from alpha-D-mannose 1-phosphate (GTP route): step 1/1.</text>
</comment>
<dbReference type="Gene3D" id="2.60.120.10">
    <property type="entry name" value="Jelly Rolls"/>
    <property type="match status" value="1"/>
</dbReference>
<dbReference type="GO" id="GO:0016853">
    <property type="term" value="F:isomerase activity"/>
    <property type="evidence" value="ECO:0007669"/>
    <property type="project" value="UniProtKB-KW"/>
</dbReference>
<feature type="domain" description="MannoseP isomerase/GMP-like beta-helix" evidence="12">
    <location>
        <begin position="312"/>
        <end position="357"/>
    </location>
</feature>
<evidence type="ECO:0000259" key="11">
    <source>
        <dbReference type="Pfam" id="PF01050"/>
    </source>
</evidence>
<keyword evidence="13" id="KW-0413">Isomerase</keyword>
<dbReference type="CDD" id="cd02213">
    <property type="entry name" value="cupin_PMI_typeII_C"/>
    <property type="match status" value="1"/>
</dbReference>
<dbReference type="InterPro" id="IPR054566">
    <property type="entry name" value="ManC/GMP-like_b-helix"/>
</dbReference>
<dbReference type="GO" id="GO:0000271">
    <property type="term" value="P:polysaccharide biosynthetic process"/>
    <property type="evidence" value="ECO:0007669"/>
    <property type="project" value="InterPro"/>
</dbReference>
<feature type="domain" description="Mannose-6-phosphate isomerase type II C-terminal" evidence="11">
    <location>
        <begin position="362"/>
        <end position="480"/>
    </location>
</feature>
<dbReference type="Pfam" id="PF22640">
    <property type="entry name" value="ManC_GMP_beta-helix"/>
    <property type="match status" value="1"/>
</dbReference>
<keyword evidence="4 13" id="KW-0808">Transferase</keyword>
<feature type="domain" description="Nucleotidyl transferase" evidence="10">
    <location>
        <begin position="5"/>
        <end position="297"/>
    </location>
</feature>
<dbReference type="FunFam" id="2.60.120.10:FF:000032">
    <property type="entry name" value="Mannose-1-phosphate guanylyltransferase/mannose-6-phosphate isomerase"/>
    <property type="match status" value="1"/>
</dbReference>
<dbReference type="InterPro" id="IPR049577">
    <property type="entry name" value="GMPP_N"/>
</dbReference>
<evidence type="ECO:0000256" key="9">
    <source>
        <dbReference type="RuleBase" id="RU004190"/>
    </source>
</evidence>
<dbReference type="CDD" id="cd02509">
    <property type="entry name" value="GDP-M1P_Guanylyltransferase"/>
    <property type="match status" value="1"/>
</dbReference>
<dbReference type="RefSeq" id="WP_317704318.1">
    <property type="nucleotide sequence ID" value="NZ_AP024714.1"/>
</dbReference>
<dbReference type="Pfam" id="PF00483">
    <property type="entry name" value="NTP_transferase"/>
    <property type="match status" value="1"/>
</dbReference>
<dbReference type="NCBIfam" id="TIGR01479">
    <property type="entry name" value="GMP_PMI"/>
    <property type="match status" value="1"/>
</dbReference>
<dbReference type="EMBL" id="AP024714">
    <property type="protein sequence ID" value="BCX81893.1"/>
    <property type="molecule type" value="Genomic_DNA"/>
</dbReference>
<dbReference type="Gene3D" id="3.90.550.10">
    <property type="entry name" value="Spore Coat Polysaccharide Biosynthesis Protein SpsA, Chain A"/>
    <property type="match status" value="1"/>
</dbReference>
<comment type="similarity">
    <text evidence="2 9">Belongs to the mannose-6-phosphate isomerase type 2 family.</text>
</comment>
<evidence type="ECO:0000256" key="5">
    <source>
        <dbReference type="ARBA" id="ARBA00022695"/>
    </source>
</evidence>
<name>A0AAU9CPJ0_9GAMM</name>
<dbReference type="EC" id="2.7.7.13" evidence="3"/>
<organism evidence="13 14">
    <name type="scientific">Methylomarinovum caldicuralii</name>
    <dbReference type="NCBI Taxonomy" id="438856"/>
    <lineage>
        <taxon>Bacteria</taxon>
        <taxon>Pseudomonadati</taxon>
        <taxon>Pseudomonadota</taxon>
        <taxon>Gammaproteobacteria</taxon>
        <taxon>Methylococcales</taxon>
        <taxon>Methylothermaceae</taxon>
        <taxon>Methylomarinovum</taxon>
    </lineage>
</organism>
<dbReference type="SUPFAM" id="SSF53448">
    <property type="entry name" value="Nucleotide-diphospho-sugar transferases"/>
    <property type="match status" value="1"/>
</dbReference>
<dbReference type="InterPro" id="IPR006375">
    <property type="entry name" value="Man1P_GuaTrfase/Man6P_Isoase"/>
</dbReference>
<dbReference type="SUPFAM" id="SSF51182">
    <property type="entry name" value="RmlC-like cupins"/>
    <property type="match status" value="1"/>
</dbReference>
<keyword evidence="7" id="KW-0342">GTP-binding</keyword>
<accession>A0AAU9CPJ0</accession>
<evidence type="ECO:0000256" key="2">
    <source>
        <dbReference type="ARBA" id="ARBA00006115"/>
    </source>
</evidence>
<evidence type="ECO:0000256" key="8">
    <source>
        <dbReference type="ARBA" id="ARBA00047343"/>
    </source>
</evidence>
<evidence type="ECO:0000313" key="13">
    <source>
        <dbReference type="EMBL" id="BCX81893.1"/>
    </source>
</evidence>
<dbReference type="GO" id="GO:0009298">
    <property type="term" value="P:GDP-mannose biosynthetic process"/>
    <property type="evidence" value="ECO:0007669"/>
    <property type="project" value="TreeGrafter"/>
</dbReference>
<dbReference type="InterPro" id="IPR014710">
    <property type="entry name" value="RmlC-like_jellyroll"/>
</dbReference>